<dbReference type="Pfam" id="PF05625">
    <property type="entry name" value="PAXNEB"/>
    <property type="match status" value="1"/>
</dbReference>
<evidence type="ECO:0000256" key="3">
    <source>
        <dbReference type="ARBA" id="ARBA00005043"/>
    </source>
</evidence>
<protein>
    <recommendedName>
        <fullName evidence="5">Elongator complex protein 4</fullName>
    </recommendedName>
</protein>
<comment type="pathway">
    <text evidence="3">tRNA modification; 5-methoxycarbonylmethyl-2-thiouridine-tRNA biosynthesis.</text>
</comment>
<organism evidence="10 11">
    <name type="scientific">Triparma retinervis</name>
    <dbReference type="NCBI Taxonomy" id="2557542"/>
    <lineage>
        <taxon>Eukaryota</taxon>
        <taxon>Sar</taxon>
        <taxon>Stramenopiles</taxon>
        <taxon>Ochrophyta</taxon>
        <taxon>Bolidophyceae</taxon>
        <taxon>Parmales</taxon>
        <taxon>Triparmaceae</taxon>
        <taxon>Triparma</taxon>
    </lineage>
</organism>
<dbReference type="Proteomes" id="UP001165082">
    <property type="component" value="Unassembled WGS sequence"/>
</dbReference>
<dbReference type="EMBL" id="BRXZ01007700">
    <property type="protein sequence ID" value="GMI32415.1"/>
    <property type="molecule type" value="Genomic_DNA"/>
</dbReference>
<comment type="caution">
    <text evidence="10">The sequence shown here is derived from an EMBL/GenBank/DDBJ whole genome shotgun (WGS) entry which is preliminary data.</text>
</comment>
<dbReference type="GO" id="GO:0005737">
    <property type="term" value="C:cytoplasm"/>
    <property type="evidence" value="ECO:0007669"/>
    <property type="project" value="UniProtKB-SubCell"/>
</dbReference>
<keyword evidence="8" id="KW-0539">Nucleus</keyword>
<dbReference type="Gene3D" id="3.40.50.300">
    <property type="entry name" value="P-loop containing nucleotide triphosphate hydrolases"/>
    <property type="match status" value="2"/>
</dbReference>
<dbReference type="GO" id="GO:0033588">
    <property type="term" value="C:elongator holoenzyme complex"/>
    <property type="evidence" value="ECO:0007669"/>
    <property type="project" value="InterPro"/>
</dbReference>
<evidence type="ECO:0000256" key="4">
    <source>
        <dbReference type="ARBA" id="ARBA00007573"/>
    </source>
</evidence>
<evidence type="ECO:0000313" key="10">
    <source>
        <dbReference type="EMBL" id="GMI32415.1"/>
    </source>
</evidence>
<keyword evidence="7" id="KW-0819">tRNA processing</keyword>
<dbReference type="GO" id="GO:0002098">
    <property type="term" value="P:tRNA wobble uridine modification"/>
    <property type="evidence" value="ECO:0007669"/>
    <property type="project" value="InterPro"/>
</dbReference>
<dbReference type="AlphaFoldDB" id="A0A9W7L5X5"/>
<name>A0A9W7L5X5_9STRA</name>
<evidence type="ECO:0000256" key="8">
    <source>
        <dbReference type="ARBA" id="ARBA00023242"/>
    </source>
</evidence>
<feature type="compositionally biased region" description="Low complexity" evidence="9">
    <location>
        <begin position="191"/>
        <end position="211"/>
    </location>
</feature>
<dbReference type="GO" id="GO:0008023">
    <property type="term" value="C:transcription elongation factor complex"/>
    <property type="evidence" value="ECO:0007669"/>
    <property type="project" value="TreeGrafter"/>
</dbReference>
<reference evidence="10" key="1">
    <citation type="submission" date="2022-07" db="EMBL/GenBank/DDBJ databases">
        <title>Genome analysis of Parmales, a sister group of diatoms, reveals the evolutionary specialization of diatoms from phago-mixotrophs to photoautotrophs.</title>
        <authorList>
            <person name="Ban H."/>
            <person name="Sato S."/>
            <person name="Yoshikawa S."/>
            <person name="Kazumasa Y."/>
            <person name="Nakamura Y."/>
            <person name="Ichinomiya M."/>
            <person name="Saitoh K."/>
            <person name="Sato N."/>
            <person name="Blanc-Mathieu R."/>
            <person name="Endo H."/>
            <person name="Kuwata A."/>
            <person name="Ogata H."/>
        </authorList>
    </citation>
    <scope>NUCLEOTIDE SEQUENCE</scope>
</reference>
<feature type="compositionally biased region" description="Gly residues" evidence="9">
    <location>
        <begin position="443"/>
        <end position="460"/>
    </location>
</feature>
<keyword evidence="11" id="KW-1185">Reference proteome</keyword>
<dbReference type="OrthoDB" id="289162at2759"/>
<dbReference type="PANTHER" id="PTHR12896:SF1">
    <property type="entry name" value="ELONGATOR COMPLEX PROTEIN 4"/>
    <property type="match status" value="1"/>
</dbReference>
<proteinExistence type="inferred from homology"/>
<comment type="subcellular location">
    <subcellularLocation>
        <location evidence="2">Cytoplasm</location>
    </subcellularLocation>
    <subcellularLocation>
        <location evidence="1">Nucleus</location>
    </subcellularLocation>
</comment>
<feature type="region of interest" description="Disordered" evidence="9">
    <location>
        <begin position="437"/>
        <end position="482"/>
    </location>
</feature>
<accession>A0A9W7L5X5</accession>
<evidence type="ECO:0000256" key="6">
    <source>
        <dbReference type="ARBA" id="ARBA00022490"/>
    </source>
</evidence>
<sequence length="482" mass="52954">MSQPITLAFYRRCLRSLRVLSQNKENLSLGFDVDNEVSSRSNYYRSWAQENILSHTDIGGQNLLSAIERGEGKGKEAAPSSVAPAVSLRGTKPWINSTTLISSGQRDLDSILGGGQVLGTSTIVLEDRWTDFGSTLGRYWAAEGISNGQQLIVVDFEDMYDEEDRQNCAKGFLSSLPLDMNFAKKERREQQQQQQQQQQLDAESSSSAVQQPSLSLAEISLAEGNEDDEEDDFEEEKVDTLGDDHLKVAWQYKTSIQRENHGSSSLSATPVDPYYCHSFDLSKTIQQVHIDSTPPIYKNLFANSYDHAELFKALVAAITEATELSTTNRVVRLILRRPPFRSTSAALTLIKSYVRANKLPVAIFVLVEPWKATRVDGFGGLVTKPPGEFKDFAAIFTVLKIGTKTGVSTRRPAAMRWGIKRDRRKLHIKMLHLPPEDYSDRGGSVGGGARSGAGGEGGGTGDDKGRGKGGGARMACSSGFEF</sequence>
<evidence type="ECO:0000256" key="7">
    <source>
        <dbReference type="ARBA" id="ARBA00022694"/>
    </source>
</evidence>
<dbReference type="InterPro" id="IPR008728">
    <property type="entry name" value="Elongator_complex_protein_4"/>
</dbReference>
<evidence type="ECO:0000256" key="5">
    <source>
        <dbReference type="ARBA" id="ARBA00020265"/>
    </source>
</evidence>
<dbReference type="InterPro" id="IPR027417">
    <property type="entry name" value="P-loop_NTPase"/>
</dbReference>
<feature type="region of interest" description="Disordered" evidence="9">
    <location>
        <begin position="185"/>
        <end position="211"/>
    </location>
</feature>
<gene>
    <name evidence="10" type="ORF">TrRE_jg4315</name>
</gene>
<evidence type="ECO:0000256" key="1">
    <source>
        <dbReference type="ARBA" id="ARBA00004123"/>
    </source>
</evidence>
<dbReference type="PANTHER" id="PTHR12896">
    <property type="entry name" value="PAX6 NEIGHBOR PROTEIN PAXNEB"/>
    <property type="match status" value="1"/>
</dbReference>
<comment type="similarity">
    <text evidence="4">Belongs to the ELP4 family.</text>
</comment>
<evidence type="ECO:0000313" key="11">
    <source>
        <dbReference type="Proteomes" id="UP001165082"/>
    </source>
</evidence>
<evidence type="ECO:0000256" key="2">
    <source>
        <dbReference type="ARBA" id="ARBA00004496"/>
    </source>
</evidence>
<evidence type="ECO:0000256" key="9">
    <source>
        <dbReference type="SAM" id="MobiDB-lite"/>
    </source>
</evidence>
<keyword evidence="6" id="KW-0963">Cytoplasm</keyword>